<comment type="similarity">
    <text evidence="1">To bacterial alkanal monooxygenase alpha and beta chains.</text>
</comment>
<evidence type="ECO:0000256" key="1">
    <source>
        <dbReference type="ARBA" id="ARBA00007789"/>
    </source>
</evidence>
<dbReference type="AlphaFoldDB" id="A0A7D5HST9"/>
<accession>A0A7D5HST9</accession>
<dbReference type="InterPro" id="IPR050766">
    <property type="entry name" value="Bact_Lucif_Oxidored"/>
</dbReference>
<dbReference type="SUPFAM" id="SSF51679">
    <property type="entry name" value="Bacterial luciferase-like"/>
    <property type="match status" value="1"/>
</dbReference>
<dbReference type="EC" id="1.-.-.-" evidence="3"/>
<evidence type="ECO:0000313" key="4">
    <source>
        <dbReference type="Proteomes" id="UP000509568"/>
    </source>
</evidence>
<feature type="domain" description="Luciferase-like" evidence="2">
    <location>
        <begin position="3"/>
        <end position="305"/>
    </location>
</feature>
<dbReference type="InterPro" id="IPR019949">
    <property type="entry name" value="CmoO-like"/>
</dbReference>
<dbReference type="InterPro" id="IPR036661">
    <property type="entry name" value="Luciferase-like_sf"/>
</dbReference>
<dbReference type="KEGG" id="pez:HWQ56_10170"/>
<dbReference type="EMBL" id="CP056030">
    <property type="protein sequence ID" value="QKZ07648.1"/>
    <property type="molecule type" value="Genomic_DNA"/>
</dbReference>
<protein>
    <submittedName>
        <fullName evidence="3">MsnO8 family LLM class oxidoreductase</fullName>
        <ecNumber evidence="3">1.-.-.-</ecNumber>
    </submittedName>
</protein>
<dbReference type="InterPro" id="IPR011251">
    <property type="entry name" value="Luciferase-like_dom"/>
</dbReference>
<evidence type="ECO:0000259" key="2">
    <source>
        <dbReference type="Pfam" id="PF00296"/>
    </source>
</evidence>
<keyword evidence="3" id="KW-0560">Oxidoreductase</keyword>
<dbReference type="PANTHER" id="PTHR30137">
    <property type="entry name" value="LUCIFERASE-LIKE MONOOXYGENASE"/>
    <property type="match status" value="1"/>
</dbReference>
<proteinExistence type="predicted"/>
<dbReference type="Gene3D" id="3.20.20.30">
    <property type="entry name" value="Luciferase-like domain"/>
    <property type="match status" value="1"/>
</dbReference>
<dbReference type="PANTHER" id="PTHR30137:SF6">
    <property type="entry name" value="LUCIFERASE-LIKE MONOOXYGENASE"/>
    <property type="match status" value="1"/>
</dbReference>
<gene>
    <name evidence="3" type="ORF">HWQ56_10170</name>
</gene>
<sequence>MFMKLTVIDQTPVHADHPAHSALQCSVDLAIACDRLGYYRYWLAEHHNSVQFAGPAPEILLARIASATKHMRIGSGGVMLSHYSPYKVAETFVVLASLFPGRVDLGIGRAPGGGHLSSVALALPARLVEEDVFTRQATELSAFLHSGFERSHPFSALRCLPATVALPKVWMLGSSGGTAKIAGELGMGMALAQFIAPQFTSPAAFEQHASAWMHSGHQGSAPRLLALAVICAPTDEQARKIAGTAVYRKMMAGRLPREELLSPEEVATRRKRMHAADQEEYDQTLDNMIVGSPSTCRTRITQIANLFDCNEVGIVTVTHTYTDRLVSYQLLAKEFELT</sequence>
<reference evidence="3 4" key="1">
    <citation type="submission" date="2020-06" db="EMBL/GenBank/DDBJ databases">
        <title>Pseudomonas eucalypticola sp. nov., an endophyte of Eucalyptus dunnii leaves with biocontrol ability of eucalyptus leaf blight.</title>
        <authorList>
            <person name="Liu Y."/>
            <person name="Song Z."/>
            <person name="Zeng H."/>
            <person name="Lu M."/>
            <person name="Wang X."/>
            <person name="Lian X."/>
            <person name="Zhang Q."/>
        </authorList>
    </citation>
    <scope>NUCLEOTIDE SEQUENCE [LARGE SCALE GENOMIC DNA]</scope>
    <source>
        <strain evidence="3 4">NP-1</strain>
    </source>
</reference>
<name>A0A7D5HST9_9PSED</name>
<keyword evidence="4" id="KW-1185">Reference proteome</keyword>
<dbReference type="Pfam" id="PF00296">
    <property type="entry name" value="Bac_luciferase"/>
    <property type="match status" value="1"/>
</dbReference>
<organism evidence="3 4">
    <name type="scientific">Pseudomonas eucalypticola</name>
    <dbReference type="NCBI Taxonomy" id="2599595"/>
    <lineage>
        <taxon>Bacteria</taxon>
        <taxon>Pseudomonadati</taxon>
        <taxon>Pseudomonadota</taxon>
        <taxon>Gammaproteobacteria</taxon>
        <taxon>Pseudomonadales</taxon>
        <taxon>Pseudomonadaceae</taxon>
        <taxon>Pseudomonas</taxon>
    </lineage>
</organism>
<dbReference type="GO" id="GO:0016705">
    <property type="term" value="F:oxidoreductase activity, acting on paired donors, with incorporation or reduction of molecular oxygen"/>
    <property type="evidence" value="ECO:0007669"/>
    <property type="project" value="InterPro"/>
</dbReference>
<dbReference type="GO" id="GO:0005829">
    <property type="term" value="C:cytosol"/>
    <property type="evidence" value="ECO:0007669"/>
    <property type="project" value="TreeGrafter"/>
</dbReference>
<dbReference type="Proteomes" id="UP000509568">
    <property type="component" value="Chromosome"/>
</dbReference>
<evidence type="ECO:0000313" key="3">
    <source>
        <dbReference type="EMBL" id="QKZ07648.1"/>
    </source>
</evidence>
<dbReference type="NCBIfam" id="TIGR03558">
    <property type="entry name" value="oxido_grp_1"/>
    <property type="match status" value="1"/>
</dbReference>